<dbReference type="InterPro" id="IPR026262">
    <property type="entry name" value="DinJ"/>
</dbReference>
<evidence type="ECO:0000256" key="1">
    <source>
        <dbReference type="ARBA" id="ARBA00010562"/>
    </source>
</evidence>
<dbReference type="InterPro" id="IPR013321">
    <property type="entry name" value="Arc_rbn_hlx_hlx"/>
</dbReference>
<dbReference type="Pfam" id="PF04221">
    <property type="entry name" value="RelB"/>
    <property type="match status" value="1"/>
</dbReference>
<keyword evidence="2" id="KW-1277">Toxin-antitoxin system</keyword>
<dbReference type="PANTHER" id="PTHR38781:SF1">
    <property type="entry name" value="ANTITOXIN DINJ-RELATED"/>
    <property type="match status" value="1"/>
</dbReference>
<dbReference type="RefSeq" id="WP_262567252.1">
    <property type="nucleotide sequence ID" value="NZ_JAPFCC010000001.1"/>
</dbReference>
<comment type="similarity">
    <text evidence="1">Belongs to the RelB/DinJ antitoxin family.</text>
</comment>
<organism evidence="3 4">
    <name type="scientific">Endozoicomonas gorgoniicola</name>
    <dbReference type="NCBI Taxonomy" id="1234144"/>
    <lineage>
        <taxon>Bacteria</taxon>
        <taxon>Pseudomonadati</taxon>
        <taxon>Pseudomonadota</taxon>
        <taxon>Gammaproteobacteria</taxon>
        <taxon>Oceanospirillales</taxon>
        <taxon>Endozoicomonadaceae</taxon>
        <taxon>Endozoicomonas</taxon>
    </lineage>
</organism>
<dbReference type="PIRSF" id="PIRSF003108">
    <property type="entry name" value="DinJ"/>
    <property type="match status" value="1"/>
</dbReference>
<protein>
    <submittedName>
        <fullName evidence="3">Type II toxin-antitoxin system RelB/DinJ family antitoxin</fullName>
    </submittedName>
</protein>
<dbReference type="InterPro" id="IPR007337">
    <property type="entry name" value="RelB/DinJ"/>
</dbReference>
<evidence type="ECO:0000256" key="2">
    <source>
        <dbReference type="ARBA" id="ARBA00022649"/>
    </source>
</evidence>
<reference evidence="3 4" key="1">
    <citation type="submission" date="2022-10" db="EMBL/GenBank/DDBJ databases">
        <title>High-quality genome sequences of two octocoral-associated bacteria, Endozoicomonas euniceicola EF212 and Endozoicomonas gorgoniicola PS125.</title>
        <authorList>
            <person name="Chiou Y.-J."/>
            <person name="Chen Y.-H."/>
        </authorList>
    </citation>
    <scope>NUCLEOTIDE SEQUENCE [LARGE SCALE GENOMIC DNA]</scope>
    <source>
        <strain evidence="3 4">PS125</strain>
    </source>
</reference>
<dbReference type="Proteomes" id="UP001209854">
    <property type="component" value="Unassembled WGS sequence"/>
</dbReference>
<dbReference type="PANTHER" id="PTHR38781">
    <property type="entry name" value="ANTITOXIN DINJ-RELATED"/>
    <property type="match status" value="1"/>
</dbReference>
<keyword evidence="4" id="KW-1185">Reference proteome</keyword>
<gene>
    <name evidence="3" type="ORF">NX722_06375</name>
</gene>
<evidence type="ECO:0000313" key="4">
    <source>
        <dbReference type="Proteomes" id="UP001209854"/>
    </source>
</evidence>
<name>A0ABT3MSB9_9GAMM</name>
<dbReference type="Gene3D" id="1.10.1220.10">
    <property type="entry name" value="Met repressor-like"/>
    <property type="match status" value="1"/>
</dbReference>
<proteinExistence type="inferred from homology"/>
<comment type="caution">
    <text evidence="3">The sequence shown here is derived from an EMBL/GenBank/DDBJ whole genome shotgun (WGS) entry which is preliminary data.</text>
</comment>
<sequence>MSKSEVVKARIEPDVKRQAEEVFRQLGLNTTQAITLFYKQVGLCQGMPFDVRIPNDETIKALADSNAGIGLKEFDTLEDMLRDLDDE</sequence>
<dbReference type="EMBL" id="JAPFCC010000001">
    <property type="protein sequence ID" value="MCW7552279.1"/>
    <property type="molecule type" value="Genomic_DNA"/>
</dbReference>
<evidence type="ECO:0000313" key="3">
    <source>
        <dbReference type="EMBL" id="MCW7552279.1"/>
    </source>
</evidence>
<dbReference type="NCBIfam" id="TIGR02384">
    <property type="entry name" value="RelB_DinJ"/>
    <property type="match status" value="1"/>
</dbReference>
<accession>A0ABT3MSB9</accession>